<protein>
    <recommendedName>
        <fullName evidence="4">RING-type E3 ubiquitin transferase</fullName>
        <ecNumber evidence="4">2.3.2.27</ecNumber>
    </recommendedName>
</protein>
<keyword evidence="8 14" id="KW-0863">Zinc-finger</keyword>
<evidence type="ECO:0000256" key="16">
    <source>
        <dbReference type="SAM" id="Phobius"/>
    </source>
</evidence>
<keyword evidence="5" id="KW-0808">Transferase</keyword>
<feature type="transmembrane region" description="Helical" evidence="16">
    <location>
        <begin position="56"/>
        <end position="77"/>
    </location>
</feature>
<dbReference type="Gene3D" id="3.30.40.10">
    <property type="entry name" value="Zinc/RING finger domain, C3HC4 (zinc finger)"/>
    <property type="match status" value="1"/>
</dbReference>
<comment type="pathway">
    <text evidence="3">Protein modification; protein ubiquitination.</text>
</comment>
<comment type="subcellular location">
    <subcellularLocation>
        <location evidence="2">Membrane</location>
        <topology evidence="2">Single-pass membrane protein</topology>
    </subcellularLocation>
</comment>
<evidence type="ECO:0000256" key="2">
    <source>
        <dbReference type="ARBA" id="ARBA00004167"/>
    </source>
</evidence>
<evidence type="ECO:0000256" key="3">
    <source>
        <dbReference type="ARBA" id="ARBA00004906"/>
    </source>
</evidence>
<evidence type="ECO:0000313" key="18">
    <source>
        <dbReference type="EMBL" id="KAL3516793.1"/>
    </source>
</evidence>
<dbReference type="SUPFAM" id="SSF57850">
    <property type="entry name" value="RING/U-box"/>
    <property type="match status" value="1"/>
</dbReference>
<dbReference type="GO" id="GO:0016020">
    <property type="term" value="C:membrane"/>
    <property type="evidence" value="ECO:0007669"/>
    <property type="project" value="UniProtKB-SubCell"/>
</dbReference>
<dbReference type="AlphaFoldDB" id="A0ABD2ZBG1"/>
<sequence>MSFLYPPPPPPPPPITTAAGGSSSNTIVITQPQYANTNNADVMNDTSSSPSPSTSIIIVIIVIASAIIVSASIYLLLRFLSRRCRRTFSSASAADDVVVLPNRRISVSGCLDDQRVVDSSVFDSLPLFTFGSVTGKLAGGDCSVCLSKFEPQDQLRLLPLCCHAFHARCIDTWLSSNLTCPLCRSTVNASDSDVLNKILSSTDEDTRSNNANTIGNNNVNRSGSFRVEIGSVSRRRGTSDSGDGRRSYSIGSFDYIVDDGYEVPVGSMHQRGVSDCTSTDKESVGIPMTGPPGESLAAEVSSGRSWLRDYVDRLSSFSFSSRSMSFRSSGRYIFGSSRRNGVVVPVADLEANPIGEEISEYFRWLSGV</sequence>
<proteinExistence type="inferred from homology"/>
<name>A0ABD2ZBG1_9GENT</name>
<dbReference type="CDD" id="cd16461">
    <property type="entry name" value="RING-H2_EL5-like"/>
    <property type="match status" value="1"/>
</dbReference>
<feature type="domain" description="RING-type" evidence="17">
    <location>
        <begin position="142"/>
        <end position="184"/>
    </location>
</feature>
<accession>A0ABD2ZBG1</accession>
<keyword evidence="19" id="KW-1185">Reference proteome</keyword>
<dbReference type="InterPro" id="IPR001841">
    <property type="entry name" value="Znf_RING"/>
</dbReference>
<evidence type="ECO:0000256" key="6">
    <source>
        <dbReference type="ARBA" id="ARBA00022692"/>
    </source>
</evidence>
<comment type="catalytic activity">
    <reaction evidence="1">
        <text>S-ubiquitinyl-[E2 ubiquitin-conjugating enzyme]-L-cysteine + [acceptor protein]-L-lysine = [E2 ubiquitin-conjugating enzyme]-L-cysteine + N(6)-ubiquitinyl-[acceptor protein]-L-lysine.</text>
        <dbReference type="EC" id="2.3.2.27"/>
    </reaction>
</comment>
<comment type="caution">
    <text evidence="18">The sequence shown here is derived from an EMBL/GenBank/DDBJ whole genome shotgun (WGS) entry which is preliminary data.</text>
</comment>
<evidence type="ECO:0000256" key="7">
    <source>
        <dbReference type="ARBA" id="ARBA00022723"/>
    </source>
</evidence>
<evidence type="ECO:0000256" key="8">
    <source>
        <dbReference type="ARBA" id="ARBA00022771"/>
    </source>
</evidence>
<evidence type="ECO:0000256" key="12">
    <source>
        <dbReference type="ARBA" id="ARBA00023136"/>
    </source>
</evidence>
<keyword evidence="7" id="KW-0479">Metal-binding</keyword>
<evidence type="ECO:0000256" key="1">
    <source>
        <dbReference type="ARBA" id="ARBA00000900"/>
    </source>
</evidence>
<evidence type="ECO:0000313" key="19">
    <source>
        <dbReference type="Proteomes" id="UP001630127"/>
    </source>
</evidence>
<feature type="region of interest" description="Disordered" evidence="15">
    <location>
        <begin position="1"/>
        <end position="23"/>
    </location>
</feature>
<dbReference type="SMART" id="SM00184">
    <property type="entry name" value="RING"/>
    <property type="match status" value="1"/>
</dbReference>
<evidence type="ECO:0000256" key="9">
    <source>
        <dbReference type="ARBA" id="ARBA00022786"/>
    </source>
</evidence>
<feature type="compositionally biased region" description="Pro residues" evidence="15">
    <location>
        <begin position="1"/>
        <end position="15"/>
    </location>
</feature>
<dbReference type="GO" id="GO:0061630">
    <property type="term" value="F:ubiquitin protein ligase activity"/>
    <property type="evidence" value="ECO:0007669"/>
    <property type="project" value="UniProtKB-EC"/>
</dbReference>
<comment type="similarity">
    <text evidence="13">Belongs to the RING-type zinc finger family. ATL subfamily.</text>
</comment>
<evidence type="ECO:0000259" key="17">
    <source>
        <dbReference type="PROSITE" id="PS50089"/>
    </source>
</evidence>
<evidence type="ECO:0000256" key="10">
    <source>
        <dbReference type="ARBA" id="ARBA00022833"/>
    </source>
</evidence>
<evidence type="ECO:0000256" key="15">
    <source>
        <dbReference type="SAM" id="MobiDB-lite"/>
    </source>
</evidence>
<evidence type="ECO:0000256" key="14">
    <source>
        <dbReference type="PROSITE-ProRule" id="PRU00175"/>
    </source>
</evidence>
<evidence type="ECO:0000256" key="4">
    <source>
        <dbReference type="ARBA" id="ARBA00012483"/>
    </source>
</evidence>
<dbReference type="PANTHER" id="PTHR45768:SF16">
    <property type="entry name" value="E3 UBIQUITIN-PROTEIN LIGASE ATL4"/>
    <property type="match status" value="1"/>
</dbReference>
<dbReference type="InterPro" id="IPR013083">
    <property type="entry name" value="Znf_RING/FYVE/PHD"/>
</dbReference>
<keyword evidence="6 16" id="KW-0812">Transmembrane</keyword>
<keyword evidence="9" id="KW-0833">Ubl conjugation pathway</keyword>
<dbReference type="EC" id="2.3.2.27" evidence="4"/>
<dbReference type="EMBL" id="JBJUIK010000010">
    <property type="protein sequence ID" value="KAL3516793.1"/>
    <property type="molecule type" value="Genomic_DNA"/>
</dbReference>
<keyword evidence="11 16" id="KW-1133">Transmembrane helix</keyword>
<evidence type="ECO:0000256" key="13">
    <source>
        <dbReference type="ARBA" id="ARBA00024209"/>
    </source>
</evidence>
<dbReference type="Proteomes" id="UP001630127">
    <property type="component" value="Unassembled WGS sequence"/>
</dbReference>
<reference evidence="18 19" key="1">
    <citation type="submission" date="2024-11" db="EMBL/GenBank/DDBJ databases">
        <title>A near-complete genome assembly of Cinchona calisaya.</title>
        <authorList>
            <person name="Lian D.C."/>
            <person name="Zhao X.W."/>
            <person name="Wei L."/>
        </authorList>
    </citation>
    <scope>NUCLEOTIDE SEQUENCE [LARGE SCALE GENOMIC DNA]</scope>
    <source>
        <tissue evidence="18">Nenye</tissue>
    </source>
</reference>
<feature type="region of interest" description="Disordered" evidence="15">
    <location>
        <begin position="270"/>
        <end position="294"/>
    </location>
</feature>
<keyword evidence="12 16" id="KW-0472">Membrane</keyword>
<organism evidence="18 19">
    <name type="scientific">Cinchona calisaya</name>
    <dbReference type="NCBI Taxonomy" id="153742"/>
    <lineage>
        <taxon>Eukaryota</taxon>
        <taxon>Viridiplantae</taxon>
        <taxon>Streptophyta</taxon>
        <taxon>Embryophyta</taxon>
        <taxon>Tracheophyta</taxon>
        <taxon>Spermatophyta</taxon>
        <taxon>Magnoliopsida</taxon>
        <taxon>eudicotyledons</taxon>
        <taxon>Gunneridae</taxon>
        <taxon>Pentapetalae</taxon>
        <taxon>asterids</taxon>
        <taxon>lamiids</taxon>
        <taxon>Gentianales</taxon>
        <taxon>Rubiaceae</taxon>
        <taxon>Cinchonoideae</taxon>
        <taxon>Cinchoneae</taxon>
        <taxon>Cinchona</taxon>
    </lineage>
</organism>
<dbReference type="GO" id="GO:0008270">
    <property type="term" value="F:zinc ion binding"/>
    <property type="evidence" value="ECO:0007669"/>
    <property type="project" value="UniProtKB-KW"/>
</dbReference>
<dbReference type="PROSITE" id="PS50089">
    <property type="entry name" value="ZF_RING_2"/>
    <property type="match status" value="1"/>
</dbReference>
<dbReference type="PANTHER" id="PTHR45768">
    <property type="entry name" value="E3 UBIQUITIN-PROTEIN LIGASE RNF13-LIKE"/>
    <property type="match status" value="1"/>
</dbReference>
<dbReference type="Pfam" id="PF13639">
    <property type="entry name" value="zf-RING_2"/>
    <property type="match status" value="1"/>
</dbReference>
<evidence type="ECO:0000256" key="11">
    <source>
        <dbReference type="ARBA" id="ARBA00022989"/>
    </source>
</evidence>
<dbReference type="FunFam" id="3.30.40.10:FF:000187">
    <property type="entry name" value="E3 ubiquitin-protein ligase ATL6"/>
    <property type="match status" value="1"/>
</dbReference>
<gene>
    <name evidence="18" type="ORF">ACH5RR_023695</name>
</gene>
<keyword evidence="10" id="KW-0862">Zinc</keyword>
<evidence type="ECO:0000256" key="5">
    <source>
        <dbReference type="ARBA" id="ARBA00022679"/>
    </source>
</evidence>